<dbReference type="RefSeq" id="XP_041222966.1">
    <property type="nucleotide sequence ID" value="XM_041373987.1"/>
</dbReference>
<dbReference type="AlphaFoldDB" id="A0AAD4HH31"/>
<dbReference type="GO" id="GO:0004497">
    <property type="term" value="F:monooxygenase activity"/>
    <property type="evidence" value="ECO:0007669"/>
    <property type="project" value="InterPro"/>
</dbReference>
<sequence>AQAEIDAVVGQDQFPAFEDRVKLLYIDLRGLPRHVMREDVYEGYSVLKGAIVIVSILSISQDNELYL</sequence>
<evidence type="ECO:0000313" key="1">
    <source>
        <dbReference type="EMBL" id="KAG1897390.1"/>
    </source>
</evidence>
<name>A0AAD4HH31_9AGAM</name>
<dbReference type="GO" id="GO:0016705">
    <property type="term" value="F:oxidoreductase activity, acting on paired donors, with incorporation or reduction of molecular oxygen"/>
    <property type="evidence" value="ECO:0007669"/>
    <property type="project" value="InterPro"/>
</dbReference>
<dbReference type="GO" id="GO:0020037">
    <property type="term" value="F:heme binding"/>
    <property type="evidence" value="ECO:0007669"/>
    <property type="project" value="InterPro"/>
</dbReference>
<gene>
    <name evidence="1" type="ORF">F5891DRAFT_932634</name>
</gene>
<protein>
    <submittedName>
        <fullName evidence="1">Uncharacterized protein</fullName>
    </submittedName>
</protein>
<accession>A0AAD4HH31</accession>
<feature type="non-terminal residue" evidence="1">
    <location>
        <position position="67"/>
    </location>
</feature>
<keyword evidence="2" id="KW-1185">Reference proteome</keyword>
<dbReference type="Proteomes" id="UP001195769">
    <property type="component" value="Unassembled WGS sequence"/>
</dbReference>
<dbReference type="GeneID" id="64668285"/>
<reference evidence="1" key="1">
    <citation type="journal article" date="2020" name="New Phytol.">
        <title>Comparative genomics reveals dynamic genome evolution in host specialist ectomycorrhizal fungi.</title>
        <authorList>
            <person name="Lofgren L.A."/>
            <person name="Nguyen N.H."/>
            <person name="Vilgalys R."/>
            <person name="Ruytinx J."/>
            <person name="Liao H.L."/>
            <person name="Branco S."/>
            <person name="Kuo A."/>
            <person name="LaButti K."/>
            <person name="Lipzen A."/>
            <person name="Andreopoulos W."/>
            <person name="Pangilinan J."/>
            <person name="Riley R."/>
            <person name="Hundley H."/>
            <person name="Na H."/>
            <person name="Barry K."/>
            <person name="Grigoriev I.V."/>
            <person name="Stajich J.E."/>
            <person name="Kennedy P.G."/>
        </authorList>
    </citation>
    <scope>NUCLEOTIDE SEQUENCE</scope>
    <source>
        <strain evidence="1">FC203</strain>
    </source>
</reference>
<dbReference type="InterPro" id="IPR036396">
    <property type="entry name" value="Cyt_P450_sf"/>
</dbReference>
<evidence type="ECO:0000313" key="2">
    <source>
        <dbReference type="Proteomes" id="UP001195769"/>
    </source>
</evidence>
<dbReference type="EMBL" id="JABBWK010000047">
    <property type="protein sequence ID" value="KAG1897390.1"/>
    <property type="molecule type" value="Genomic_DNA"/>
</dbReference>
<dbReference type="SUPFAM" id="SSF48264">
    <property type="entry name" value="Cytochrome P450"/>
    <property type="match status" value="1"/>
</dbReference>
<comment type="caution">
    <text evidence="1">The sequence shown here is derived from an EMBL/GenBank/DDBJ whole genome shotgun (WGS) entry which is preliminary data.</text>
</comment>
<dbReference type="Gene3D" id="1.10.630.10">
    <property type="entry name" value="Cytochrome P450"/>
    <property type="match status" value="1"/>
</dbReference>
<dbReference type="GO" id="GO:0005506">
    <property type="term" value="F:iron ion binding"/>
    <property type="evidence" value="ECO:0007669"/>
    <property type="project" value="InterPro"/>
</dbReference>
<proteinExistence type="predicted"/>
<feature type="non-terminal residue" evidence="1">
    <location>
        <position position="1"/>
    </location>
</feature>
<organism evidence="1 2">
    <name type="scientific">Suillus fuscotomentosus</name>
    <dbReference type="NCBI Taxonomy" id="1912939"/>
    <lineage>
        <taxon>Eukaryota</taxon>
        <taxon>Fungi</taxon>
        <taxon>Dikarya</taxon>
        <taxon>Basidiomycota</taxon>
        <taxon>Agaricomycotina</taxon>
        <taxon>Agaricomycetes</taxon>
        <taxon>Agaricomycetidae</taxon>
        <taxon>Boletales</taxon>
        <taxon>Suillineae</taxon>
        <taxon>Suillaceae</taxon>
        <taxon>Suillus</taxon>
    </lineage>
</organism>